<protein>
    <recommendedName>
        <fullName evidence="3">MEI-217</fullName>
    </recommendedName>
</protein>
<evidence type="ECO:0000313" key="1">
    <source>
        <dbReference type="EMBL" id="KPU75426.1"/>
    </source>
</evidence>
<reference evidence="1 2" key="1">
    <citation type="journal article" date="2007" name="Nature">
        <title>Evolution of genes and genomes on the Drosophila phylogeny.</title>
        <authorList>
            <consortium name="Drosophila 12 Genomes Consortium"/>
            <person name="Clark A.G."/>
            <person name="Eisen M.B."/>
            <person name="Smith D.R."/>
            <person name="Bergman C.M."/>
            <person name="Oliver B."/>
            <person name="Markow T.A."/>
            <person name="Kaufman T.C."/>
            <person name="Kellis M."/>
            <person name="Gelbart W."/>
            <person name="Iyer V.N."/>
            <person name="Pollard D.A."/>
            <person name="Sackton T.B."/>
            <person name="Larracuente A.M."/>
            <person name="Singh N.D."/>
            <person name="Abad J.P."/>
            <person name="Abt D.N."/>
            <person name="Adryan B."/>
            <person name="Aguade M."/>
            <person name="Akashi H."/>
            <person name="Anderson W.W."/>
            <person name="Aquadro C.F."/>
            <person name="Ardell D.H."/>
            <person name="Arguello R."/>
            <person name="Artieri C.G."/>
            <person name="Barbash D.A."/>
            <person name="Barker D."/>
            <person name="Barsanti P."/>
            <person name="Batterham P."/>
            <person name="Batzoglou S."/>
            <person name="Begun D."/>
            <person name="Bhutkar A."/>
            <person name="Blanco E."/>
            <person name="Bosak S.A."/>
            <person name="Bradley R.K."/>
            <person name="Brand A.D."/>
            <person name="Brent M.R."/>
            <person name="Brooks A.N."/>
            <person name="Brown R.H."/>
            <person name="Butlin R.K."/>
            <person name="Caggese C."/>
            <person name="Calvi B.R."/>
            <person name="Bernardo de Carvalho A."/>
            <person name="Caspi A."/>
            <person name="Castrezana S."/>
            <person name="Celniker S.E."/>
            <person name="Chang J.L."/>
            <person name="Chapple C."/>
            <person name="Chatterji S."/>
            <person name="Chinwalla A."/>
            <person name="Civetta A."/>
            <person name="Clifton S.W."/>
            <person name="Comeron J.M."/>
            <person name="Costello J.C."/>
            <person name="Coyne J.A."/>
            <person name="Daub J."/>
            <person name="David R.G."/>
            <person name="Delcher A.L."/>
            <person name="Delehaunty K."/>
            <person name="Do C.B."/>
            <person name="Ebling H."/>
            <person name="Edwards K."/>
            <person name="Eickbush T."/>
            <person name="Evans J.D."/>
            <person name="Filipski A."/>
            <person name="Findeiss S."/>
            <person name="Freyhult E."/>
            <person name="Fulton L."/>
            <person name="Fulton R."/>
            <person name="Garcia A.C."/>
            <person name="Gardiner A."/>
            <person name="Garfield D.A."/>
            <person name="Garvin B.E."/>
            <person name="Gibson G."/>
            <person name="Gilbert D."/>
            <person name="Gnerre S."/>
            <person name="Godfrey J."/>
            <person name="Good R."/>
            <person name="Gotea V."/>
            <person name="Gravely B."/>
            <person name="Greenberg A.J."/>
            <person name="Griffiths-Jones S."/>
            <person name="Gross S."/>
            <person name="Guigo R."/>
            <person name="Gustafson E.A."/>
            <person name="Haerty W."/>
            <person name="Hahn M.W."/>
            <person name="Halligan D.L."/>
            <person name="Halpern A.L."/>
            <person name="Halter G.M."/>
            <person name="Han M.V."/>
            <person name="Heger A."/>
            <person name="Hillier L."/>
            <person name="Hinrichs A.S."/>
            <person name="Holmes I."/>
            <person name="Hoskins R.A."/>
            <person name="Hubisz M.J."/>
            <person name="Hultmark D."/>
            <person name="Huntley M.A."/>
            <person name="Jaffe D.B."/>
            <person name="Jagadeeshan S."/>
            <person name="Jeck W.R."/>
            <person name="Johnson J."/>
            <person name="Jones C.D."/>
            <person name="Jordan W.C."/>
            <person name="Karpen G.H."/>
            <person name="Kataoka E."/>
            <person name="Keightley P.D."/>
            <person name="Kheradpour P."/>
            <person name="Kirkness E.F."/>
            <person name="Koerich L.B."/>
            <person name="Kristiansen K."/>
            <person name="Kudrna D."/>
            <person name="Kulathinal R.J."/>
            <person name="Kumar S."/>
            <person name="Kwok R."/>
            <person name="Lander E."/>
            <person name="Langley C.H."/>
            <person name="Lapoint R."/>
            <person name="Lazzaro B.P."/>
            <person name="Lee S.J."/>
            <person name="Levesque L."/>
            <person name="Li R."/>
            <person name="Lin C.F."/>
            <person name="Lin M.F."/>
            <person name="Lindblad-Toh K."/>
            <person name="Llopart A."/>
            <person name="Long M."/>
            <person name="Low L."/>
            <person name="Lozovsky E."/>
            <person name="Lu J."/>
            <person name="Luo M."/>
            <person name="Machado C.A."/>
            <person name="Makalowski W."/>
            <person name="Marzo M."/>
            <person name="Matsuda M."/>
            <person name="Matzkin L."/>
            <person name="McAllister B."/>
            <person name="McBride C.S."/>
            <person name="McKernan B."/>
            <person name="McKernan K."/>
            <person name="Mendez-Lago M."/>
            <person name="Minx P."/>
            <person name="Mollenhauer M.U."/>
            <person name="Montooth K."/>
            <person name="Mount S.M."/>
            <person name="Mu X."/>
            <person name="Myers E."/>
            <person name="Negre B."/>
            <person name="Newfeld S."/>
            <person name="Nielsen R."/>
            <person name="Noor M.A."/>
            <person name="O'Grady P."/>
            <person name="Pachter L."/>
            <person name="Papaceit M."/>
            <person name="Parisi M.J."/>
            <person name="Parisi M."/>
            <person name="Parts L."/>
            <person name="Pedersen J.S."/>
            <person name="Pesole G."/>
            <person name="Phillippy A.M."/>
            <person name="Ponting C.P."/>
            <person name="Pop M."/>
            <person name="Porcelli D."/>
            <person name="Powell J.R."/>
            <person name="Prohaska S."/>
            <person name="Pruitt K."/>
            <person name="Puig M."/>
            <person name="Quesneville H."/>
            <person name="Ram K.R."/>
            <person name="Rand D."/>
            <person name="Rasmussen M.D."/>
            <person name="Reed L.K."/>
            <person name="Reenan R."/>
            <person name="Reily A."/>
            <person name="Remington K.A."/>
            <person name="Rieger T.T."/>
            <person name="Ritchie M.G."/>
            <person name="Robin C."/>
            <person name="Rogers Y.H."/>
            <person name="Rohde C."/>
            <person name="Rozas J."/>
            <person name="Rubenfield M.J."/>
            <person name="Ruiz A."/>
            <person name="Russo S."/>
            <person name="Salzberg S.L."/>
            <person name="Sanchez-Gracia A."/>
            <person name="Saranga D.J."/>
            <person name="Sato H."/>
            <person name="Schaeffer S.W."/>
            <person name="Schatz M.C."/>
            <person name="Schlenke T."/>
            <person name="Schwartz R."/>
            <person name="Segarra C."/>
            <person name="Singh R.S."/>
            <person name="Sirot L."/>
            <person name="Sirota M."/>
            <person name="Sisneros N.B."/>
            <person name="Smith C.D."/>
            <person name="Smith T.F."/>
            <person name="Spieth J."/>
            <person name="Stage D.E."/>
            <person name="Stark A."/>
            <person name="Stephan W."/>
            <person name="Strausberg R.L."/>
            <person name="Strempel S."/>
            <person name="Sturgill D."/>
            <person name="Sutton G."/>
            <person name="Sutton G.G."/>
            <person name="Tao W."/>
            <person name="Teichmann S."/>
            <person name="Tobari Y.N."/>
            <person name="Tomimura Y."/>
            <person name="Tsolas J.M."/>
            <person name="Valente V.L."/>
            <person name="Venter E."/>
            <person name="Venter J.C."/>
            <person name="Vicario S."/>
            <person name="Vieira F.G."/>
            <person name="Vilella A.J."/>
            <person name="Villasante A."/>
            <person name="Walenz B."/>
            <person name="Wang J."/>
            <person name="Wasserman M."/>
            <person name="Watts T."/>
            <person name="Wilson D."/>
            <person name="Wilson R.K."/>
            <person name="Wing R.A."/>
            <person name="Wolfner M.F."/>
            <person name="Wong A."/>
            <person name="Wong G.K."/>
            <person name="Wu C.I."/>
            <person name="Wu G."/>
            <person name="Yamamoto D."/>
            <person name="Yang H.P."/>
            <person name="Yang S.P."/>
            <person name="Yorke J.A."/>
            <person name="Yoshida K."/>
            <person name="Zdobnov E."/>
            <person name="Zhang P."/>
            <person name="Zhang Y."/>
            <person name="Zimin A.V."/>
            <person name="Baldwin J."/>
            <person name="Abdouelleil A."/>
            <person name="Abdulkadir J."/>
            <person name="Abebe A."/>
            <person name="Abera B."/>
            <person name="Abreu J."/>
            <person name="Acer S.C."/>
            <person name="Aftuck L."/>
            <person name="Alexander A."/>
            <person name="An P."/>
            <person name="Anderson E."/>
            <person name="Anderson S."/>
            <person name="Arachi H."/>
            <person name="Azer M."/>
            <person name="Bachantsang P."/>
            <person name="Barry A."/>
            <person name="Bayul T."/>
            <person name="Berlin A."/>
            <person name="Bessette D."/>
            <person name="Bloom T."/>
            <person name="Blye J."/>
            <person name="Boguslavskiy L."/>
            <person name="Bonnet C."/>
            <person name="Boukhgalter B."/>
            <person name="Bourzgui I."/>
            <person name="Brown A."/>
            <person name="Cahill P."/>
            <person name="Channer S."/>
            <person name="Cheshatsang Y."/>
            <person name="Chuda L."/>
            <person name="Citroen M."/>
            <person name="Collymore A."/>
            <person name="Cooke P."/>
            <person name="Costello M."/>
            <person name="D'Aco K."/>
            <person name="Daza R."/>
            <person name="De Haan G."/>
            <person name="DeGray S."/>
            <person name="DeMaso C."/>
            <person name="Dhargay N."/>
            <person name="Dooley K."/>
            <person name="Dooley E."/>
            <person name="Doricent M."/>
            <person name="Dorje P."/>
            <person name="Dorjee K."/>
            <person name="Dupes A."/>
            <person name="Elong R."/>
            <person name="Falk J."/>
            <person name="Farina A."/>
            <person name="Faro S."/>
            <person name="Ferguson D."/>
            <person name="Fisher S."/>
            <person name="Foley C.D."/>
            <person name="Franke A."/>
            <person name="Friedrich D."/>
            <person name="Gadbois L."/>
            <person name="Gearin G."/>
            <person name="Gearin C.R."/>
            <person name="Giannoukos G."/>
            <person name="Goode T."/>
            <person name="Graham J."/>
            <person name="Grandbois E."/>
            <person name="Grewal S."/>
            <person name="Gyaltsen K."/>
            <person name="Hafez N."/>
            <person name="Hagos B."/>
            <person name="Hall J."/>
            <person name="Henson C."/>
            <person name="Hollinger A."/>
            <person name="Honan T."/>
            <person name="Huard M.D."/>
            <person name="Hughes L."/>
            <person name="Hurhula B."/>
            <person name="Husby M.E."/>
            <person name="Kamat A."/>
            <person name="Kanga B."/>
            <person name="Kashin S."/>
            <person name="Khazanovich D."/>
            <person name="Kisner P."/>
            <person name="Lance K."/>
            <person name="Lara M."/>
            <person name="Lee W."/>
            <person name="Lennon N."/>
            <person name="Letendre F."/>
            <person name="LeVine R."/>
            <person name="Lipovsky A."/>
            <person name="Liu X."/>
            <person name="Liu J."/>
            <person name="Liu S."/>
            <person name="Lokyitsang T."/>
            <person name="Lokyitsang Y."/>
            <person name="Lubonja R."/>
            <person name="Lui A."/>
            <person name="MacDonald P."/>
            <person name="Magnisalis V."/>
            <person name="Maru K."/>
            <person name="Matthews C."/>
            <person name="McCusker W."/>
            <person name="McDonough S."/>
            <person name="Mehta T."/>
            <person name="Meldrim J."/>
            <person name="Meneus L."/>
            <person name="Mihai O."/>
            <person name="Mihalev A."/>
            <person name="Mihova T."/>
            <person name="Mittelman R."/>
            <person name="Mlenga V."/>
            <person name="Montmayeur A."/>
            <person name="Mulrain L."/>
            <person name="Navidi A."/>
            <person name="Naylor J."/>
            <person name="Negash T."/>
            <person name="Nguyen T."/>
            <person name="Nguyen N."/>
            <person name="Nicol R."/>
            <person name="Norbu C."/>
            <person name="Norbu N."/>
            <person name="Novod N."/>
            <person name="O'Neill B."/>
            <person name="Osman S."/>
            <person name="Markiewicz E."/>
            <person name="Oyono O.L."/>
            <person name="Patti C."/>
            <person name="Phunkhang P."/>
            <person name="Pierre F."/>
            <person name="Priest M."/>
            <person name="Raghuraman S."/>
            <person name="Rege F."/>
            <person name="Reyes R."/>
            <person name="Rise C."/>
            <person name="Rogov P."/>
            <person name="Ross K."/>
            <person name="Ryan E."/>
            <person name="Settipalli S."/>
            <person name="Shea T."/>
            <person name="Sherpa N."/>
            <person name="Shi L."/>
            <person name="Shih D."/>
            <person name="Sparrow T."/>
            <person name="Spaulding J."/>
            <person name="Stalker J."/>
            <person name="Stange-Thomann N."/>
            <person name="Stavropoulos S."/>
            <person name="Stone C."/>
            <person name="Strader C."/>
            <person name="Tesfaye S."/>
            <person name="Thomson T."/>
            <person name="Thoulutsang Y."/>
            <person name="Thoulutsang D."/>
            <person name="Topham K."/>
            <person name="Topping I."/>
            <person name="Tsamla T."/>
            <person name="Vassiliev H."/>
            <person name="Vo A."/>
            <person name="Wangchuk T."/>
            <person name="Wangdi T."/>
            <person name="Weiand M."/>
            <person name="Wilkinson J."/>
            <person name="Wilson A."/>
            <person name="Yadav S."/>
            <person name="Young G."/>
            <person name="Yu Q."/>
            <person name="Zembek L."/>
            <person name="Zhong D."/>
            <person name="Zimmer A."/>
            <person name="Zwirko Z."/>
            <person name="Jaffe D.B."/>
            <person name="Alvarez P."/>
            <person name="Brockman W."/>
            <person name="Butler J."/>
            <person name="Chin C."/>
            <person name="Gnerre S."/>
            <person name="Grabherr M."/>
            <person name="Kleber M."/>
            <person name="Mauceli E."/>
            <person name="MacCallum I."/>
        </authorList>
    </citation>
    <scope>NUCLEOTIDE SEQUENCE [LARGE SCALE GENOMIC DNA]</scope>
    <source>
        <strain evidence="2">Tucson 14024-0371.13</strain>
    </source>
</reference>
<dbReference type="AlphaFoldDB" id="A0A0P9BVC3"/>
<name>A0A0P9BVC3_DROAN</name>
<organism evidence="1 2">
    <name type="scientific">Drosophila ananassae</name>
    <name type="common">Fruit fly</name>
    <dbReference type="NCBI Taxonomy" id="7217"/>
    <lineage>
        <taxon>Eukaryota</taxon>
        <taxon>Metazoa</taxon>
        <taxon>Ecdysozoa</taxon>
        <taxon>Arthropoda</taxon>
        <taxon>Hexapoda</taxon>
        <taxon>Insecta</taxon>
        <taxon>Pterygota</taxon>
        <taxon>Neoptera</taxon>
        <taxon>Endopterygota</taxon>
        <taxon>Diptera</taxon>
        <taxon>Brachycera</taxon>
        <taxon>Muscomorpha</taxon>
        <taxon>Ephydroidea</taxon>
        <taxon>Drosophilidae</taxon>
        <taxon>Drosophila</taxon>
        <taxon>Sophophora</taxon>
    </lineage>
</organism>
<evidence type="ECO:0008006" key="3">
    <source>
        <dbReference type="Google" id="ProtNLM"/>
    </source>
</evidence>
<evidence type="ECO:0000313" key="2">
    <source>
        <dbReference type="Proteomes" id="UP000007801"/>
    </source>
</evidence>
<keyword evidence="2" id="KW-1185">Reference proteome</keyword>
<dbReference type="FunCoup" id="A0A0P9BVC3">
    <property type="interactions" value="1"/>
</dbReference>
<dbReference type="OrthoDB" id="2015372at2759"/>
<dbReference type="EMBL" id="CH902625">
    <property type="protein sequence ID" value="KPU75426.1"/>
    <property type="molecule type" value="Genomic_DNA"/>
</dbReference>
<gene>
    <name evidence="1" type="primary">Dana\GF22380</name>
    <name evidence="1" type="synonym">dana_GLEANR_6351</name>
    <name evidence="1" type="ORF">GF22380</name>
</gene>
<dbReference type="GeneID" id="6505042"/>
<dbReference type="InParanoid" id="A0A0P9BVC3"/>
<dbReference type="STRING" id="7217.A0A0P9BVC3"/>
<dbReference type="Proteomes" id="UP000007801">
    <property type="component" value="Unassembled WGS sequence"/>
</dbReference>
<dbReference type="KEGG" id="dan:6505042"/>
<accession>A0A0P9BVC3</accession>
<proteinExistence type="predicted"/>
<sequence length="285" mass="31977">MFTGDSTNLLELSATTEETNASPSNSQFREQKLVEKYCRETQLLKLIEGSAGKFVENYRTHRRPEDLLAPVQVRLDFVYRDLLRLSAKLLELVVEEPLQFAEAVKYTVYGLVRDQLKTAGLKPIDISQLHAHWRLVGLPYTPGLQFEPRDNCLRLGLTQVQGILSAYTPPENLVLQTIWYCGSGCMRNAIQTSSTDAPLCSGCSRPMSEYQKLRVTEQYHLLAILPGSAIQTPRTTGCLHRAKLVRLRAHTHDCDLKLGGSYLITGYFAGGASTYQIEACHLRSN</sequence>